<keyword evidence="1" id="KW-0812">Transmembrane</keyword>
<keyword evidence="1" id="KW-1133">Transmembrane helix</keyword>
<sequence>MVYAIFYRGFICTVTSKVFYFHDEFKVVWIGKGCVSSLQYYIFLVFVLSAIVVWVIVSLVCHWTALLFDGASNFRDFLFFSGYGFGAIAITYIVVLFVYMTGIPKGLIIEQMQQDASFKSALKLINIGFMMYYLWVVYALYNQIR</sequence>
<evidence type="ECO:0000256" key="1">
    <source>
        <dbReference type="SAM" id="Phobius"/>
    </source>
</evidence>
<organism evidence="2 3">
    <name type="scientific">Dyadobacter helix</name>
    <dbReference type="NCBI Taxonomy" id="2822344"/>
    <lineage>
        <taxon>Bacteria</taxon>
        <taxon>Pseudomonadati</taxon>
        <taxon>Bacteroidota</taxon>
        <taxon>Cytophagia</taxon>
        <taxon>Cytophagales</taxon>
        <taxon>Spirosomataceae</taxon>
        <taxon>Dyadobacter</taxon>
    </lineage>
</organism>
<comment type="caution">
    <text evidence="2">The sequence shown here is derived from an EMBL/GenBank/DDBJ whole genome shotgun (WGS) entry which is preliminary data.</text>
</comment>
<feature type="transmembrane region" description="Helical" evidence="1">
    <location>
        <begin position="40"/>
        <end position="65"/>
    </location>
</feature>
<keyword evidence="1" id="KW-0472">Membrane</keyword>
<feature type="transmembrane region" description="Helical" evidence="1">
    <location>
        <begin position="77"/>
        <end position="100"/>
    </location>
</feature>
<reference evidence="2" key="1">
    <citation type="submission" date="2021-04" db="EMBL/GenBank/DDBJ databases">
        <authorList>
            <person name="Rodrigo-Torres L."/>
            <person name="Arahal R. D."/>
            <person name="Lucena T."/>
        </authorList>
    </citation>
    <scope>NUCLEOTIDE SEQUENCE</scope>
    <source>
        <strain evidence="2">CECT 9275</strain>
    </source>
</reference>
<dbReference type="AlphaFoldDB" id="A0A916J832"/>
<name>A0A916J832_9BACT</name>
<dbReference type="EMBL" id="CAJRAF010000001">
    <property type="protein sequence ID" value="CAG4989379.1"/>
    <property type="molecule type" value="Genomic_DNA"/>
</dbReference>
<evidence type="ECO:0000313" key="3">
    <source>
        <dbReference type="Proteomes" id="UP000680038"/>
    </source>
</evidence>
<evidence type="ECO:0000313" key="2">
    <source>
        <dbReference type="EMBL" id="CAG4989379.1"/>
    </source>
</evidence>
<protein>
    <submittedName>
        <fullName evidence="2">Uncharacterized protein</fullName>
    </submittedName>
</protein>
<dbReference type="Proteomes" id="UP000680038">
    <property type="component" value="Unassembled WGS sequence"/>
</dbReference>
<accession>A0A916J832</accession>
<keyword evidence="3" id="KW-1185">Reference proteome</keyword>
<proteinExistence type="predicted"/>
<gene>
    <name evidence="2" type="ORF">DYBT9275_00279</name>
</gene>
<feature type="transmembrane region" description="Helical" evidence="1">
    <location>
        <begin position="121"/>
        <end position="141"/>
    </location>
</feature>